<dbReference type="Proteomes" id="UP000218231">
    <property type="component" value="Unassembled WGS sequence"/>
</dbReference>
<dbReference type="EMBL" id="LIAE01008714">
    <property type="protein sequence ID" value="PAV72709.1"/>
    <property type="molecule type" value="Genomic_DNA"/>
</dbReference>
<sequence length="156" mass="16544">MQRRQVAFLNGETGAHGRYVQQVEHFTDGKAAVRQLEQMLQGNEQWVATTLALVSMAGSMTMTSRGRSVGSALKRASNWSWRISTSRCGLWASRAPACPRPPTADGHADAAARRPAAKACPACVAGVCTGAAAGLCRRRYRPSGDDRGCARTAAPG</sequence>
<evidence type="ECO:0000313" key="2">
    <source>
        <dbReference type="Proteomes" id="UP000218231"/>
    </source>
</evidence>
<organism evidence="1 2">
    <name type="scientific">Diploscapter pachys</name>
    <dbReference type="NCBI Taxonomy" id="2018661"/>
    <lineage>
        <taxon>Eukaryota</taxon>
        <taxon>Metazoa</taxon>
        <taxon>Ecdysozoa</taxon>
        <taxon>Nematoda</taxon>
        <taxon>Chromadorea</taxon>
        <taxon>Rhabditida</taxon>
        <taxon>Rhabditina</taxon>
        <taxon>Rhabditomorpha</taxon>
        <taxon>Rhabditoidea</taxon>
        <taxon>Rhabditidae</taxon>
        <taxon>Diploscapter</taxon>
    </lineage>
</organism>
<accession>A0A2A2KFT0</accession>
<dbReference type="AlphaFoldDB" id="A0A2A2KFT0"/>
<comment type="caution">
    <text evidence="1">The sequence shown here is derived from an EMBL/GenBank/DDBJ whole genome shotgun (WGS) entry which is preliminary data.</text>
</comment>
<evidence type="ECO:0000313" key="1">
    <source>
        <dbReference type="EMBL" id="PAV72709.1"/>
    </source>
</evidence>
<keyword evidence="2" id="KW-1185">Reference proteome</keyword>
<reference evidence="1 2" key="1">
    <citation type="journal article" date="2017" name="Curr. Biol.">
        <title>Genome architecture and evolution of a unichromosomal asexual nematode.</title>
        <authorList>
            <person name="Fradin H."/>
            <person name="Zegar C."/>
            <person name="Gutwein M."/>
            <person name="Lucas J."/>
            <person name="Kovtun M."/>
            <person name="Corcoran D."/>
            <person name="Baugh L.R."/>
            <person name="Kiontke K."/>
            <person name="Gunsalus K."/>
            <person name="Fitch D.H."/>
            <person name="Piano F."/>
        </authorList>
    </citation>
    <scope>NUCLEOTIDE SEQUENCE [LARGE SCALE GENOMIC DNA]</scope>
    <source>
        <strain evidence="1">PF1309</strain>
    </source>
</reference>
<proteinExistence type="predicted"/>
<protein>
    <submittedName>
        <fullName evidence="1">Uncharacterized protein</fullName>
    </submittedName>
</protein>
<gene>
    <name evidence="1" type="ORF">WR25_12136</name>
</gene>
<name>A0A2A2KFT0_9BILA</name>